<name>A0A2G1QT17_9HYPH</name>
<dbReference type="RefSeq" id="WP_099302908.1">
    <property type="nucleotide sequence ID" value="NZ_PDVP01000001.1"/>
</dbReference>
<dbReference type="Proteomes" id="UP000221168">
    <property type="component" value="Unassembled WGS sequence"/>
</dbReference>
<dbReference type="InterPro" id="IPR015943">
    <property type="entry name" value="WD40/YVTN_repeat-like_dom_sf"/>
</dbReference>
<accession>A0A2G1QT17</accession>
<dbReference type="AlphaFoldDB" id="A0A2G1QT17"/>
<gene>
    <name evidence="2" type="ORF">CSC94_01170</name>
</gene>
<dbReference type="OrthoDB" id="9778496at2"/>
<dbReference type="SUPFAM" id="SSF63829">
    <property type="entry name" value="Calcium-dependent phosphotriesterase"/>
    <property type="match status" value="1"/>
</dbReference>
<evidence type="ECO:0000313" key="2">
    <source>
        <dbReference type="EMBL" id="PHP68642.1"/>
    </source>
</evidence>
<protein>
    <recommendedName>
        <fullName evidence="4">Transcriptional regulator</fullName>
    </recommendedName>
</protein>
<keyword evidence="3" id="KW-1185">Reference proteome</keyword>
<feature type="region of interest" description="Disordered" evidence="1">
    <location>
        <begin position="349"/>
        <end position="374"/>
    </location>
</feature>
<comment type="caution">
    <text evidence="2">The sequence shown here is derived from an EMBL/GenBank/DDBJ whole genome shotgun (WGS) entry which is preliminary data.</text>
</comment>
<sequence length="374" mass="39090">MGKPLAMSPRPGLRDSGLFWTTAWLAVVLAGAAWVFRPAPSYVAPAGWTHVAETGPVLDAVPDGHDLAVAGRNGLTILHDGGRAEAVALPGFTAQPIAFSIARDSGGKLWIGHETGLSIRTAGGWITVNQLAGTRLNEVRGLTIDPAGGVWAGDANGVWTIDDAPADGRVSGRSILANVRVLCLLADRDGGLWVGTEDGLYHRDAASQDWQSWTVQTGLPNRQVAAMMQDRQGRIWVGTGFHDQGGTLLFVRHPAGWAIERDIPRSLLAAAKTRSLFQDDAGHVWLGTETDGFSVVGADLTASAITRGAVLPSGEVTTIGRAPDRRTWLGTLNGLLLLTPEAVANGLLPTGESATVSGRDGNTSQAGRQAGSGS</sequence>
<dbReference type="EMBL" id="PDVP01000001">
    <property type="protein sequence ID" value="PHP68642.1"/>
    <property type="molecule type" value="Genomic_DNA"/>
</dbReference>
<feature type="compositionally biased region" description="Polar residues" evidence="1">
    <location>
        <begin position="352"/>
        <end position="367"/>
    </location>
</feature>
<evidence type="ECO:0000313" key="3">
    <source>
        <dbReference type="Proteomes" id="UP000221168"/>
    </source>
</evidence>
<dbReference type="Gene3D" id="2.130.10.10">
    <property type="entry name" value="YVTN repeat-like/Quinoprotein amine dehydrogenase"/>
    <property type="match status" value="2"/>
</dbReference>
<dbReference type="Pfam" id="PF07494">
    <property type="entry name" value="Reg_prop"/>
    <property type="match status" value="2"/>
</dbReference>
<proteinExistence type="predicted"/>
<organism evidence="2 3">
    <name type="scientific">Zhengella mangrovi</name>
    <dbReference type="NCBI Taxonomy" id="1982044"/>
    <lineage>
        <taxon>Bacteria</taxon>
        <taxon>Pseudomonadati</taxon>
        <taxon>Pseudomonadota</taxon>
        <taxon>Alphaproteobacteria</taxon>
        <taxon>Hyphomicrobiales</taxon>
        <taxon>Notoacmeibacteraceae</taxon>
        <taxon>Zhengella</taxon>
    </lineage>
</organism>
<reference evidence="2 3" key="1">
    <citation type="submission" date="2017-10" db="EMBL/GenBank/DDBJ databases">
        <title>Sedimentibacterium mangrovi gen. nov., sp. nov., a novel member of family Phyllobacteriacea isolated from mangrove sediment.</title>
        <authorList>
            <person name="Liao H."/>
            <person name="Tian Y."/>
        </authorList>
    </citation>
    <scope>NUCLEOTIDE SEQUENCE [LARGE SCALE GENOMIC DNA]</scope>
    <source>
        <strain evidence="2 3">X9-2-2</strain>
    </source>
</reference>
<evidence type="ECO:0000256" key="1">
    <source>
        <dbReference type="SAM" id="MobiDB-lite"/>
    </source>
</evidence>
<dbReference type="InterPro" id="IPR011110">
    <property type="entry name" value="Reg_prop"/>
</dbReference>
<evidence type="ECO:0008006" key="4">
    <source>
        <dbReference type="Google" id="ProtNLM"/>
    </source>
</evidence>